<dbReference type="PANTHER" id="PTHR48103:SF2">
    <property type="entry name" value="MIDASIN"/>
    <property type="match status" value="1"/>
</dbReference>
<reference evidence="4 5" key="1">
    <citation type="submission" date="2024-11" db="EMBL/GenBank/DDBJ databases">
        <title>Adaptive evolution of stress response genes in parasites aligns with host niche diversity.</title>
        <authorList>
            <person name="Hahn C."/>
            <person name="Resl P."/>
        </authorList>
    </citation>
    <scope>NUCLEOTIDE SEQUENCE [LARGE SCALE GENOMIC DNA]</scope>
    <source>
        <strain evidence="4">EGGRZ-B1_66</strain>
        <tissue evidence="4">Body</tissue>
    </source>
</reference>
<feature type="compositionally biased region" description="Acidic residues" evidence="3">
    <location>
        <begin position="1179"/>
        <end position="1193"/>
    </location>
</feature>
<organism evidence="4 5">
    <name type="scientific">Cichlidogyrus casuarinus</name>
    <dbReference type="NCBI Taxonomy" id="1844966"/>
    <lineage>
        <taxon>Eukaryota</taxon>
        <taxon>Metazoa</taxon>
        <taxon>Spiralia</taxon>
        <taxon>Lophotrochozoa</taxon>
        <taxon>Platyhelminthes</taxon>
        <taxon>Monogenea</taxon>
        <taxon>Monopisthocotylea</taxon>
        <taxon>Dactylogyridea</taxon>
        <taxon>Ancyrocephalidae</taxon>
        <taxon>Cichlidogyrus</taxon>
    </lineage>
</organism>
<feature type="compositionally biased region" description="Basic and acidic residues" evidence="3">
    <location>
        <begin position="1143"/>
        <end position="1178"/>
    </location>
</feature>
<name>A0ABD2Q909_9PLAT</name>
<dbReference type="GO" id="GO:0005524">
    <property type="term" value="F:ATP binding"/>
    <property type="evidence" value="ECO:0007669"/>
    <property type="project" value="UniProtKB-KW"/>
</dbReference>
<evidence type="ECO:0000256" key="3">
    <source>
        <dbReference type="SAM" id="MobiDB-lite"/>
    </source>
</evidence>
<feature type="region of interest" description="Disordered" evidence="3">
    <location>
        <begin position="1006"/>
        <end position="1033"/>
    </location>
</feature>
<gene>
    <name evidence="4" type="primary">MDN1_2</name>
    <name evidence="4" type="ORF">Ciccas_005313</name>
</gene>
<keyword evidence="2" id="KW-0067">ATP-binding</keyword>
<keyword evidence="1" id="KW-0547">Nucleotide-binding</keyword>
<sequence>MQLQVSIWGGSKKGASDLPELVDPELELELEWKMRFPEQAMLSARRELTTDDQDTGVSLVLGRDDQINLTVSKLNEVDLFVRSRLDEMQNKDRTLIFYTDEQLNLFLRRIISLLDGKRVCSGGELQAELYAFASRILAIHETPVLLHSTDDLHLGSHFSAFSSFLMRMDDTDVPSGLNVYNDAVPLDQVNKALDVMQMVRLRTLRLLEEWPEHPTLRHVLLLMQRMGQFSLSSPLMKFVSGFEMLLAQLQEWEKNAATHVSMAEELTAVCNLLTNWRKLELKCWLSSLDAALDKAASRALPFWFHVHDLFLLPTGDEEESAKSIVQLMENGPVAEYKQRLSILRSICFALKFWPDIATKKRERRLQLLCNLTWFYGQFEQAVDQFLSKQRLPIEREMRNFVRIMRWGIFEEAIPLQVSFAGLSEEAPVFSITINAQRTVTECTNEARIMKLIKRMDGHSRAVGESDKPWMKCISALSLLHLEWLQSVQRLSQQTKELASSSPKAHILKHLASPNETEVLDADEQEIAKAKVWRQQYTALQQQKRLLLASWIKLAERAKCQSQEKENFEHFGLSSTRGQRLASFADSSNRMHFLAQLPATCAEVLSPDAQKHSSTYEALHAFRRLLALRSCVPNCPEESDMIQELGGPSTVSKLLGLLDDLVHQSADCWLKLLGSVHAKRDQLAQHTVAPLMCRPGQMHFLPASTVTQLRRHRNIIAETASQLQQDLANFWTAVQIAADKLNNPELVPHLVTDYSSVLHQAGLSEASVPNCQLPEIFLSAQDVAQTRAQLEPKMDQLLGCLCVHVDENLSKYLKDELHSQQNAMEGSLVELTATLSQLQSLFGQTIVPNFQGRLQSMDEALHAIKLLLSADAPQTTENAAFADKLETIVTRILSLAEKLILVDKEAECDDLLTAIGNYGNTWVSQILPQICSIERAVARLKRSVTSTEQLCQMASLGLLLDAVSDLLKLREQQLWRLFAEWCGIGISFSQILAQLFTQGFCKVKGATEGAGSGPGTGTQSDTAGEGEEQDGCTSLGQEMAGDEAAGARDVSEQIECQEQIEGLAQPQQQEQKDEGSDDAPPQAQDQGIEMPDDFAGQHEEGTLGEEDEKPPELDDERMAEEEQENQQNEGLNSEMWASEDEQEDAGKDKAAAEDEAKHGGVDDQRQNKQRPEEESKGDIQDMDEQEPGENDDQTQDAKGSEKPAAQQKRNERTGENVAKDDQDPEGS</sequence>
<feature type="compositionally biased region" description="Basic and acidic residues" evidence="3">
    <location>
        <begin position="1207"/>
        <end position="1220"/>
    </location>
</feature>
<protein>
    <submittedName>
        <fullName evidence="4">AAA ATPase midasin</fullName>
    </submittedName>
</protein>
<evidence type="ECO:0000256" key="2">
    <source>
        <dbReference type="ARBA" id="ARBA00022840"/>
    </source>
</evidence>
<dbReference type="AlphaFoldDB" id="A0ABD2Q909"/>
<accession>A0ABD2Q909</accession>
<comment type="caution">
    <text evidence="4">The sequence shown here is derived from an EMBL/GenBank/DDBJ whole genome shotgun (WGS) entry which is preliminary data.</text>
</comment>
<dbReference type="EMBL" id="JBJKFK010000613">
    <property type="protein sequence ID" value="KAL3316045.1"/>
    <property type="molecule type" value="Genomic_DNA"/>
</dbReference>
<evidence type="ECO:0000313" key="4">
    <source>
        <dbReference type="EMBL" id="KAL3316045.1"/>
    </source>
</evidence>
<feature type="region of interest" description="Disordered" evidence="3">
    <location>
        <begin position="1063"/>
        <end position="1226"/>
    </location>
</feature>
<feature type="compositionally biased region" description="Acidic residues" evidence="3">
    <location>
        <begin position="1101"/>
        <end position="1123"/>
    </location>
</feature>
<proteinExistence type="predicted"/>
<evidence type="ECO:0000256" key="1">
    <source>
        <dbReference type="ARBA" id="ARBA00022741"/>
    </source>
</evidence>
<evidence type="ECO:0000313" key="5">
    <source>
        <dbReference type="Proteomes" id="UP001626550"/>
    </source>
</evidence>
<keyword evidence="5" id="KW-1185">Reference proteome</keyword>
<dbReference type="PANTHER" id="PTHR48103">
    <property type="entry name" value="MIDASIN-RELATED"/>
    <property type="match status" value="1"/>
</dbReference>
<dbReference type="Proteomes" id="UP001626550">
    <property type="component" value="Unassembled WGS sequence"/>
</dbReference>